<reference evidence="2" key="1">
    <citation type="submission" date="2023-07" db="EMBL/GenBank/DDBJ databases">
        <title>Marinobacter sp. chi1 genome sequencing and assembly.</title>
        <authorList>
            <person name="Park S."/>
        </authorList>
    </citation>
    <scope>NUCLEOTIDE SEQUENCE</scope>
    <source>
        <strain evidence="2">Chi1</strain>
    </source>
</reference>
<proteinExistence type="predicted"/>
<dbReference type="Proteomes" id="UP001168640">
    <property type="component" value="Unassembled WGS sequence"/>
</dbReference>
<sequence>MEKSRVILFMVFALTACSSSFHGSYAPISYVAGGVIEGSEPLGKVEGSSCQTKFLYVLPMGEGVSTSEAVRAAKNARDGTQYLADIAIDDRTNWQFGYLEQCITVEAIAY</sequence>
<evidence type="ECO:0000256" key="1">
    <source>
        <dbReference type="SAM" id="SignalP"/>
    </source>
</evidence>
<evidence type="ECO:0000313" key="3">
    <source>
        <dbReference type="Proteomes" id="UP001168640"/>
    </source>
</evidence>
<name>A0ABT8VXP1_9GAMM</name>
<keyword evidence="1" id="KW-0732">Signal</keyword>
<evidence type="ECO:0008006" key="4">
    <source>
        <dbReference type="Google" id="ProtNLM"/>
    </source>
</evidence>
<dbReference type="EMBL" id="JAUMIS010000001">
    <property type="protein sequence ID" value="MDO3720768.1"/>
    <property type="molecule type" value="Genomic_DNA"/>
</dbReference>
<comment type="caution">
    <text evidence="2">The sequence shown here is derived from an EMBL/GenBank/DDBJ whole genome shotgun (WGS) entry which is preliminary data.</text>
</comment>
<evidence type="ECO:0000313" key="2">
    <source>
        <dbReference type="EMBL" id="MDO3720768.1"/>
    </source>
</evidence>
<keyword evidence="3" id="KW-1185">Reference proteome</keyword>
<organism evidence="2 3">
    <name type="scientific">Marinobacter suaedae</name>
    <dbReference type="NCBI Taxonomy" id="3057675"/>
    <lineage>
        <taxon>Bacteria</taxon>
        <taxon>Pseudomonadati</taxon>
        <taxon>Pseudomonadota</taxon>
        <taxon>Gammaproteobacteria</taxon>
        <taxon>Pseudomonadales</taxon>
        <taxon>Marinobacteraceae</taxon>
        <taxon>Marinobacter</taxon>
    </lineage>
</organism>
<dbReference type="PROSITE" id="PS51257">
    <property type="entry name" value="PROKAR_LIPOPROTEIN"/>
    <property type="match status" value="1"/>
</dbReference>
<feature type="chain" id="PRO_5047178207" description="TRL-like family protein" evidence="1">
    <location>
        <begin position="23"/>
        <end position="110"/>
    </location>
</feature>
<dbReference type="RefSeq" id="WP_302908886.1">
    <property type="nucleotide sequence ID" value="NZ_JAUMIS010000001.1"/>
</dbReference>
<feature type="signal peptide" evidence="1">
    <location>
        <begin position="1"/>
        <end position="22"/>
    </location>
</feature>
<protein>
    <recommendedName>
        <fullName evidence="4">TRL-like family protein</fullName>
    </recommendedName>
</protein>
<accession>A0ABT8VXP1</accession>
<gene>
    <name evidence="2" type="ORF">QVZ43_03470</name>
</gene>